<feature type="domain" description="GBD/FH3" evidence="3">
    <location>
        <begin position="22"/>
        <end position="412"/>
    </location>
</feature>
<proteinExistence type="predicted"/>
<dbReference type="PROSITE" id="PS51232">
    <property type="entry name" value="GBD_FH3"/>
    <property type="match status" value="1"/>
</dbReference>
<feature type="domain" description="FH2" evidence="4">
    <location>
        <begin position="695"/>
        <end position="1086"/>
    </location>
</feature>
<dbReference type="InterPro" id="IPR011989">
    <property type="entry name" value="ARM-like"/>
</dbReference>
<dbReference type="PROSITE" id="PS51444">
    <property type="entry name" value="FH2"/>
    <property type="match status" value="1"/>
</dbReference>
<dbReference type="SUPFAM" id="SSF101447">
    <property type="entry name" value="Formin homology 2 domain (FH2 domain)"/>
    <property type="match status" value="1"/>
</dbReference>
<feature type="region of interest" description="Disordered" evidence="2">
    <location>
        <begin position="441"/>
        <end position="479"/>
    </location>
</feature>
<protein>
    <submittedName>
        <fullName evidence="5">Formin-H</fullName>
    </submittedName>
</protein>
<feature type="region of interest" description="Disordered" evidence="2">
    <location>
        <begin position="1"/>
        <end position="26"/>
    </location>
</feature>
<dbReference type="Pfam" id="PF06367">
    <property type="entry name" value="Drf_FH3"/>
    <property type="match status" value="1"/>
</dbReference>
<feature type="region of interest" description="Disordered" evidence="2">
    <location>
        <begin position="1173"/>
        <end position="1194"/>
    </location>
</feature>
<name>A0A2R5G7T1_9STRA</name>
<feature type="compositionally biased region" description="Basic residues" evidence="2">
    <location>
        <begin position="1146"/>
        <end position="1157"/>
    </location>
</feature>
<feature type="compositionally biased region" description="Basic residues" evidence="2">
    <location>
        <begin position="1"/>
        <end position="13"/>
    </location>
</feature>
<evidence type="ECO:0000256" key="1">
    <source>
        <dbReference type="SAM" id="Coils"/>
    </source>
</evidence>
<dbReference type="Gene3D" id="1.20.58.2220">
    <property type="entry name" value="Formin, FH2 domain"/>
    <property type="match status" value="1"/>
</dbReference>
<feature type="compositionally biased region" description="Polar residues" evidence="2">
    <location>
        <begin position="1125"/>
        <end position="1142"/>
    </location>
</feature>
<dbReference type="EMBL" id="BEYU01000022">
    <property type="protein sequence ID" value="GBG26605.1"/>
    <property type="molecule type" value="Genomic_DNA"/>
</dbReference>
<dbReference type="SMART" id="SM01140">
    <property type="entry name" value="Drf_GBD"/>
    <property type="match status" value="1"/>
</dbReference>
<evidence type="ECO:0000313" key="6">
    <source>
        <dbReference type="Proteomes" id="UP000241890"/>
    </source>
</evidence>
<keyword evidence="6" id="KW-1185">Reference proteome</keyword>
<dbReference type="GO" id="GO:0031267">
    <property type="term" value="F:small GTPase binding"/>
    <property type="evidence" value="ECO:0007669"/>
    <property type="project" value="InterPro"/>
</dbReference>
<dbReference type="Gene3D" id="1.25.10.10">
    <property type="entry name" value="Leucine-rich Repeat Variant"/>
    <property type="match status" value="1"/>
</dbReference>
<feature type="region of interest" description="Disordered" evidence="2">
    <location>
        <begin position="1125"/>
        <end position="1160"/>
    </location>
</feature>
<feature type="region of interest" description="Disordered" evidence="2">
    <location>
        <begin position="663"/>
        <end position="684"/>
    </location>
</feature>
<dbReference type="Pfam" id="PF02181">
    <property type="entry name" value="FH2"/>
    <property type="match status" value="1"/>
</dbReference>
<dbReference type="InterPro" id="IPR016024">
    <property type="entry name" value="ARM-type_fold"/>
</dbReference>
<dbReference type="InterPro" id="IPR051425">
    <property type="entry name" value="Formin_Homology"/>
</dbReference>
<sequence length="1194" mass="130527">MWSRKTGSKRVSRARTTSVDDEERPTGAKLDELFAAALEAMALPEATRTTMMREQSPAKKWDLIKAHKSMVKNDENEARSGASAEKRNASFWVDLISRRRSVTSEPVITVSEAGELYAVMRTAHKQFLLDFIDADGVSVLIDLTRWYTGRADRNEKESQILPQIMSCYKALMNNRVGMEAVLSIPDSITTFALGMDLSDPEHLQTAQEVVMLLAVTCFYSIEGREKVVRAMDDLRLRWREKHRFQTLVETFADCGDNEFRAAVSMLITTVVNSASRVEDRVRVRNDFLALDIMGVFERVLQEASDEDDQSYATIATQFQVFEDMLAEDHKEVTFALISGTSSLDDAEIDLSNQEHVFDYLLRSAQAAGCADLLLETSQTLLLIPSERTLAVPTWEGVARFVSEATDYSRRSDTGKGLRLNYQILSELLDKRAELDERLGQMSSGQDIIGQQRQKIKDLESQLRGSSGGNQAKNGSRKAAQAAAAAAASAAKGVSGRNSAPEEVTILQGQIIQLRDEITSLQKKLAESHKGKPVEEDLDDADKPSATAAVAYTGKLDSTGLAPAGLIPGAKPSPIPACPLPNMPGSLELAPIPAKSGAKTKYAPPGPTSAATGGLAVAATAAAAAVKLKSAVADPPAAPGAGGPGALSSLFAARSAAMKLAPGGGAQGAAAGAGAGAAGPPRESEAEIRKRLGLQRKKAIHPTVKMKHIYWTPVPVEKLEGTVWPELSDQRVKLNIKMLERKFGTDPEVEKVAAAQSEKRKSLGKVHLVTGKRQQNVGIALSKIRASDAEIVDAILTMDDTLLSPEHTVVLLTAVPTEDEIQLIRNFQETSGDPRKLAREDQFLLAVSSIPGLKGRLEAVACRHNFESDTARIFEKIRLVREACIEISKSKQLQQLLEIVLAVGNYLNGDTPRGGAWGFKLDALGKLDTIKDNKGKSTLMDFIYAFCEDKYPQLCDFSLPASKEAMDVSLSDTMSELNQLAAHVRAIKTELGNPPVNKRDRFVKAMTGFEIKASKEVADLQTQFEKVRSDFQHLAREYAETGAAVEPETFFSKFVRFEMALHRSRRLVEEQRERAERARRLAEEKQRRATLKKLRETGGHDEGVFAAFHKANAGNAQDIVQGFRQRNQVSGQGRPSRRGSNASAASKKSRKKKTKVKIIRTVGPDGEVIIKKVKLKKKKKKAVSSVPNAEDYDMA</sequence>
<dbReference type="SMART" id="SM01139">
    <property type="entry name" value="Drf_FH3"/>
    <property type="match status" value="1"/>
</dbReference>
<evidence type="ECO:0000256" key="2">
    <source>
        <dbReference type="SAM" id="MobiDB-lite"/>
    </source>
</evidence>
<organism evidence="5 6">
    <name type="scientific">Hondaea fermentalgiana</name>
    <dbReference type="NCBI Taxonomy" id="2315210"/>
    <lineage>
        <taxon>Eukaryota</taxon>
        <taxon>Sar</taxon>
        <taxon>Stramenopiles</taxon>
        <taxon>Bigyra</taxon>
        <taxon>Labyrinthulomycetes</taxon>
        <taxon>Thraustochytrida</taxon>
        <taxon>Thraustochytriidae</taxon>
        <taxon>Hondaea</taxon>
    </lineage>
</organism>
<dbReference type="InterPro" id="IPR014768">
    <property type="entry name" value="GBD/FH3_dom"/>
</dbReference>
<feature type="compositionally biased region" description="Polar residues" evidence="2">
    <location>
        <begin position="441"/>
        <end position="452"/>
    </location>
</feature>
<feature type="compositionally biased region" description="Polar residues" evidence="2">
    <location>
        <begin position="462"/>
        <end position="473"/>
    </location>
</feature>
<evidence type="ECO:0000259" key="4">
    <source>
        <dbReference type="PROSITE" id="PS51444"/>
    </source>
</evidence>
<dbReference type="InterPro" id="IPR042201">
    <property type="entry name" value="FH2_Formin_sf"/>
</dbReference>
<dbReference type="InterPro" id="IPR010473">
    <property type="entry name" value="GTPase-bd"/>
</dbReference>
<evidence type="ECO:0000259" key="3">
    <source>
        <dbReference type="PROSITE" id="PS51232"/>
    </source>
</evidence>
<dbReference type="InParanoid" id="A0A2R5G7T1"/>
<dbReference type="Pfam" id="PF06371">
    <property type="entry name" value="Drf_GBD"/>
    <property type="match status" value="1"/>
</dbReference>
<dbReference type="GO" id="GO:0003779">
    <property type="term" value="F:actin binding"/>
    <property type="evidence" value="ECO:0007669"/>
    <property type="project" value="InterPro"/>
</dbReference>
<dbReference type="PANTHER" id="PTHR45725">
    <property type="entry name" value="FORMIN HOMOLOGY 2 FAMILY MEMBER"/>
    <property type="match status" value="1"/>
</dbReference>
<keyword evidence="1" id="KW-0175">Coiled coil</keyword>
<comment type="caution">
    <text evidence="5">The sequence shown here is derived from an EMBL/GenBank/DDBJ whole genome shotgun (WGS) entry which is preliminary data.</text>
</comment>
<dbReference type="Proteomes" id="UP000241890">
    <property type="component" value="Unassembled WGS sequence"/>
</dbReference>
<evidence type="ECO:0000313" key="5">
    <source>
        <dbReference type="EMBL" id="GBG26605.1"/>
    </source>
</evidence>
<reference evidence="5 6" key="1">
    <citation type="submission" date="2017-12" db="EMBL/GenBank/DDBJ databases">
        <title>Sequencing, de novo assembly and annotation of complete genome of a new Thraustochytrid species, strain FCC1311.</title>
        <authorList>
            <person name="Sedici K."/>
            <person name="Godart F."/>
            <person name="Aiese Cigliano R."/>
            <person name="Sanseverino W."/>
            <person name="Barakat M."/>
            <person name="Ortet P."/>
            <person name="Marechal E."/>
            <person name="Cagnac O."/>
            <person name="Amato A."/>
        </authorList>
    </citation>
    <scope>NUCLEOTIDE SEQUENCE [LARGE SCALE GENOMIC DNA]</scope>
</reference>
<accession>A0A2R5G7T1</accession>
<dbReference type="InterPro" id="IPR015425">
    <property type="entry name" value="FH2_Formin"/>
</dbReference>
<gene>
    <name evidence="5" type="ORF">FCC1311_028262</name>
</gene>
<feature type="compositionally biased region" description="Gly residues" evidence="2">
    <location>
        <begin position="663"/>
        <end position="676"/>
    </location>
</feature>
<dbReference type="GO" id="GO:0030036">
    <property type="term" value="P:actin cytoskeleton organization"/>
    <property type="evidence" value="ECO:0007669"/>
    <property type="project" value="InterPro"/>
</dbReference>
<dbReference type="AlphaFoldDB" id="A0A2R5G7T1"/>
<dbReference type="PANTHER" id="PTHR45725:SF1">
    <property type="entry name" value="DISHEVELLED ASSOCIATED ACTIVATOR OF MORPHOGENESIS, ISOFORM D"/>
    <property type="match status" value="1"/>
</dbReference>
<dbReference type="SMART" id="SM00498">
    <property type="entry name" value="FH2"/>
    <property type="match status" value="1"/>
</dbReference>
<dbReference type="InterPro" id="IPR010472">
    <property type="entry name" value="FH3_dom"/>
</dbReference>
<feature type="coiled-coil region" evidence="1">
    <location>
        <begin position="1060"/>
        <end position="1091"/>
    </location>
</feature>
<dbReference type="SUPFAM" id="SSF48371">
    <property type="entry name" value="ARM repeat"/>
    <property type="match status" value="1"/>
</dbReference>
<dbReference type="OrthoDB" id="1668162at2759"/>